<feature type="transmembrane region" description="Helical" evidence="1">
    <location>
        <begin position="50"/>
        <end position="72"/>
    </location>
</feature>
<gene>
    <name evidence="2" type="ORF">ABFZ84_12680</name>
</gene>
<keyword evidence="1" id="KW-0812">Transmembrane</keyword>
<dbReference type="Proteomes" id="UP001560685">
    <property type="component" value="Unassembled WGS sequence"/>
</dbReference>
<name>A0ABV3Z7E7_9PROT</name>
<reference evidence="2 3" key="1">
    <citation type="submission" date="2024-05" db="EMBL/GenBank/DDBJ databases">
        <title>Three bacterial strains, DH-69, EH-24, and ECK-19 isolated from coastal sediments.</title>
        <authorList>
            <person name="Ye Y.-Q."/>
            <person name="Du Z.-J."/>
        </authorList>
    </citation>
    <scope>NUCLEOTIDE SEQUENCE [LARGE SCALE GENOMIC DNA]</scope>
    <source>
        <strain evidence="2 3">ECK-19</strain>
    </source>
</reference>
<organism evidence="2 3">
    <name type="scientific">Hyphococcus lacteus</name>
    <dbReference type="NCBI Taxonomy" id="3143536"/>
    <lineage>
        <taxon>Bacteria</taxon>
        <taxon>Pseudomonadati</taxon>
        <taxon>Pseudomonadota</taxon>
        <taxon>Alphaproteobacteria</taxon>
        <taxon>Parvularculales</taxon>
        <taxon>Parvularculaceae</taxon>
        <taxon>Hyphococcus</taxon>
    </lineage>
</organism>
<comment type="caution">
    <text evidence="2">The sequence shown here is derived from an EMBL/GenBank/DDBJ whole genome shotgun (WGS) entry which is preliminary data.</text>
</comment>
<evidence type="ECO:0000313" key="3">
    <source>
        <dbReference type="Proteomes" id="UP001560685"/>
    </source>
</evidence>
<dbReference type="EMBL" id="JBEHZE010000001">
    <property type="protein sequence ID" value="MEX6634403.1"/>
    <property type="molecule type" value="Genomic_DNA"/>
</dbReference>
<protein>
    <submittedName>
        <fullName evidence="2">Uncharacterized protein</fullName>
    </submittedName>
</protein>
<keyword evidence="3" id="KW-1185">Reference proteome</keyword>
<dbReference type="RefSeq" id="WP_369314388.1">
    <property type="nucleotide sequence ID" value="NZ_JBEHZE010000001.1"/>
</dbReference>
<evidence type="ECO:0000256" key="1">
    <source>
        <dbReference type="SAM" id="Phobius"/>
    </source>
</evidence>
<keyword evidence="1" id="KW-1133">Transmembrane helix</keyword>
<accession>A0ABV3Z7E7</accession>
<feature type="transmembrane region" description="Helical" evidence="1">
    <location>
        <begin position="21"/>
        <end position="44"/>
    </location>
</feature>
<evidence type="ECO:0000313" key="2">
    <source>
        <dbReference type="EMBL" id="MEX6634403.1"/>
    </source>
</evidence>
<proteinExistence type="predicted"/>
<keyword evidence="1" id="KW-0472">Membrane</keyword>
<sequence>MTDEAQQRIQDNEDHRRSYDAIMGAATEVGVPASLGLATMFTSLVMSNGLLISILAGVGVYIFSHVVVKLFFSH</sequence>